<dbReference type="Proteomes" id="UP000789570">
    <property type="component" value="Unassembled WGS sequence"/>
</dbReference>
<keyword evidence="2" id="KW-1185">Reference proteome</keyword>
<feature type="non-terminal residue" evidence="1">
    <location>
        <position position="84"/>
    </location>
</feature>
<protein>
    <submittedName>
        <fullName evidence="1">163_t:CDS:1</fullName>
    </submittedName>
</protein>
<comment type="caution">
    <text evidence="1">The sequence shown here is derived from an EMBL/GenBank/DDBJ whole genome shotgun (WGS) entry which is preliminary data.</text>
</comment>
<dbReference type="AlphaFoldDB" id="A0A9N8V9H9"/>
<sequence>MTRKNLGPCSIHNCQINSNQYRGITTNALRKAKEKGTFDQYNYLEFGKQLCYPHYLSIIEPDRNKKLQTNSIRNNPNIPNIQNN</sequence>
<dbReference type="OrthoDB" id="2434740at2759"/>
<reference evidence="1" key="1">
    <citation type="submission" date="2021-06" db="EMBL/GenBank/DDBJ databases">
        <authorList>
            <person name="Kallberg Y."/>
            <person name="Tangrot J."/>
            <person name="Rosling A."/>
        </authorList>
    </citation>
    <scope>NUCLEOTIDE SEQUENCE</scope>
    <source>
        <strain evidence="1">UK204</strain>
    </source>
</reference>
<evidence type="ECO:0000313" key="2">
    <source>
        <dbReference type="Proteomes" id="UP000789570"/>
    </source>
</evidence>
<gene>
    <name evidence="1" type="ORF">FCALED_LOCUS1022</name>
</gene>
<dbReference type="EMBL" id="CAJVPQ010000120">
    <property type="protein sequence ID" value="CAG8447788.1"/>
    <property type="molecule type" value="Genomic_DNA"/>
</dbReference>
<organism evidence="1 2">
    <name type="scientific">Funneliformis caledonium</name>
    <dbReference type="NCBI Taxonomy" id="1117310"/>
    <lineage>
        <taxon>Eukaryota</taxon>
        <taxon>Fungi</taxon>
        <taxon>Fungi incertae sedis</taxon>
        <taxon>Mucoromycota</taxon>
        <taxon>Glomeromycotina</taxon>
        <taxon>Glomeromycetes</taxon>
        <taxon>Glomerales</taxon>
        <taxon>Glomeraceae</taxon>
        <taxon>Funneliformis</taxon>
    </lineage>
</organism>
<evidence type="ECO:0000313" key="1">
    <source>
        <dbReference type="EMBL" id="CAG8447788.1"/>
    </source>
</evidence>
<proteinExistence type="predicted"/>
<accession>A0A9N8V9H9</accession>
<name>A0A9N8V9H9_9GLOM</name>